<dbReference type="Pfam" id="PF05013">
    <property type="entry name" value="FGase"/>
    <property type="match status" value="1"/>
</dbReference>
<dbReference type="EMBL" id="LQBP01000009">
    <property type="protein sequence ID" value="KUJ77529.1"/>
    <property type="molecule type" value="Genomic_DNA"/>
</dbReference>
<organism evidence="1 2">
    <name type="scientific">Ruegeria profundi</name>
    <dbReference type="NCBI Taxonomy" id="1685378"/>
    <lineage>
        <taxon>Bacteria</taxon>
        <taxon>Pseudomonadati</taxon>
        <taxon>Pseudomonadota</taxon>
        <taxon>Alphaproteobacteria</taxon>
        <taxon>Rhodobacterales</taxon>
        <taxon>Roseobacteraceae</taxon>
        <taxon>Ruegeria</taxon>
    </lineage>
</organism>
<dbReference type="InterPro" id="IPR011227">
    <property type="entry name" value="UCP029730"/>
</dbReference>
<dbReference type="RefSeq" id="WP_068339247.1">
    <property type="nucleotide sequence ID" value="NZ_JAIUZS010000008.1"/>
</dbReference>
<dbReference type="Gene3D" id="3.40.630.40">
    <property type="entry name" value="Zn-dependent exopeptidases"/>
    <property type="match status" value="1"/>
</dbReference>
<comment type="caution">
    <text evidence="1">The sequence shown here is derived from an EMBL/GenBank/DDBJ whole genome shotgun (WGS) entry which is preliminary data.</text>
</comment>
<keyword evidence="1" id="KW-0378">Hydrolase</keyword>
<evidence type="ECO:0000313" key="2">
    <source>
        <dbReference type="Proteomes" id="UP000053690"/>
    </source>
</evidence>
<protein>
    <submittedName>
        <fullName evidence="1">N-formylglutamate amidohydrolase</fullName>
    </submittedName>
</protein>
<sequence length="245" mass="27640">MTYSPFFIHGADRPSRWLITCDHATNTVPPEVNGGDLGLPREDMERHIAYDVGAYEVSKHLGEILNAPVIAANFSRLVIDPNRGEDDPTLLMKLYDGSIIPGNRHADAVERERRLNMYYRPYHAELERMAGLPHAVIVSMHSFTRQLRGRDPRPWHVGVLHTRDERFSRPLVNRLKAEPDLCVGVNEPYTGVLPGDAIDRHCTAHGRPNALIELRNDLIADHTQQRAWAERLAVILQDALADSGL</sequence>
<keyword evidence="2" id="KW-1185">Reference proteome</keyword>
<dbReference type="GO" id="GO:0016787">
    <property type="term" value="F:hydrolase activity"/>
    <property type="evidence" value="ECO:0007669"/>
    <property type="project" value="UniProtKB-KW"/>
</dbReference>
<dbReference type="OrthoDB" id="9815326at2"/>
<dbReference type="STRING" id="1685378.AVO44_16595"/>
<proteinExistence type="predicted"/>
<gene>
    <name evidence="1" type="ORF">AVO44_16595</name>
</gene>
<dbReference type="InterPro" id="IPR007709">
    <property type="entry name" value="N-FG_amidohydro"/>
</dbReference>
<dbReference type="SUPFAM" id="SSF53187">
    <property type="entry name" value="Zn-dependent exopeptidases"/>
    <property type="match status" value="1"/>
</dbReference>
<dbReference type="Proteomes" id="UP000053690">
    <property type="component" value="Unassembled WGS sequence"/>
</dbReference>
<name>A0A0X3TPC4_9RHOB</name>
<evidence type="ECO:0000313" key="1">
    <source>
        <dbReference type="EMBL" id="KUJ77529.1"/>
    </source>
</evidence>
<accession>A0A0X3TPC4</accession>
<reference evidence="2" key="1">
    <citation type="submission" date="2015-12" db="EMBL/GenBank/DDBJ databases">
        <authorList>
            <person name="Zhang G."/>
            <person name="Stingl U."/>
        </authorList>
    </citation>
    <scope>NUCLEOTIDE SEQUENCE [LARGE SCALE GENOMIC DNA]</scope>
    <source>
        <strain evidence="2">ZGT108</strain>
    </source>
</reference>
<dbReference type="PIRSF" id="PIRSF029730">
    <property type="entry name" value="UCP029730"/>
    <property type="match status" value="1"/>
</dbReference>
<dbReference type="AlphaFoldDB" id="A0A0X3TPC4"/>